<evidence type="ECO:0000256" key="1">
    <source>
        <dbReference type="SAM" id="MobiDB-lite"/>
    </source>
</evidence>
<dbReference type="Pfam" id="PF20639">
    <property type="entry name" value="Rrn6_K-rich"/>
    <property type="match status" value="1"/>
</dbReference>
<feature type="compositionally biased region" description="Polar residues" evidence="1">
    <location>
        <begin position="954"/>
        <end position="965"/>
    </location>
</feature>
<dbReference type="GO" id="GO:0001163">
    <property type="term" value="F:RNA polymerase I transcription regulatory region sequence-specific DNA binding"/>
    <property type="evidence" value="ECO:0007669"/>
    <property type="project" value="TreeGrafter"/>
</dbReference>
<dbReference type="Proteomes" id="UP000606974">
    <property type="component" value="Unassembled WGS sequence"/>
</dbReference>
<dbReference type="AlphaFoldDB" id="A0A8H7ACT7"/>
<evidence type="ECO:0000259" key="4">
    <source>
        <dbReference type="Pfam" id="PF20640"/>
    </source>
</evidence>
<dbReference type="GO" id="GO:0001179">
    <property type="term" value="F:RNA polymerase I general transcription initiation factor binding"/>
    <property type="evidence" value="ECO:0007669"/>
    <property type="project" value="TreeGrafter"/>
</dbReference>
<gene>
    <name evidence="5" type="ORF">GJ744_011469</name>
</gene>
<sequence length="1047" mass="115479">MSQRQELQNAHSTKFLNYGHLGTVTYDEEDKSWETLRIVDPIVATVDHTDAKKHGSTAFPLRRLSSKVVYAGRVVSQHGFQAESNDDNLDHIHESSSAPTGASQPDAKTEEKSRIVKGAQRDCSTFAEKQSPNLSTLLAFGGAISAKADVVRSEYVHVPIAASVSDSNAQNVRLVRIGREATKDLDVGGDAILHLPYISNEGKACWISNGGPIQQVRFAAANGYASTWMAARLQSSTTIFHPFLHPKPVVPRCEPFQVPIQVLQSSELDANPIATIPLSRTGGHPHADVDFHPQDHRKLALIDEHGNWSVWLVDGEYQESTRSRFWVTLVCFGRIWSWDHETRLRVSLPYHDGWHRILWCVHSDTAADKLFICNRRTAARYTTSGGLIGLENLRLGHARENQSILDVQVSSFGPGYCFVLTSTQLFWLCFTETPNVKFGKERATPHVLLAWQHFRDRGDRTLYLVLLEVGLSTLVLIVSRLNNLVLVFRVGFANGHNDHPVSLADPLSIFLPGPRYSFEPVGCPISQLFRSIECNREVQGSMETGSPLLFKLFSLYGDFTIAEHLYASTEPSFGLTAGAAPSPLLRLPIQVSLGNLKSKSRRRRGFRDFVVPDDWVESNVSPTVAEGDAQFKDPRRNGLRIRVQLGVDWKDVYGQLTDEGSNAASKARISVGTLLSQFNDRSEKFNLPEIPLLSEMLSCKLHITDVDEDSEQLDELVTTFILQQNRQQRLQRFPIIASETQAINRLASIYDAIVATHLAPLAPQTPDRIRVNKERLARRVAADLLLASTAFYPEIAAPTPLVTDNTVAERETSHLMPSSSSAPSVLRPASPPTIPTATTATASTEEDYPVLTRLRKYTTISTASPLVSTSISSPLNNSTLSSILRHLPTSAHTNPETYNYRATERTLAAEAEEELALVAGQADPRARRKAEKAKLARLRKEEIRKKRAADEQMKSSQSRGPPRVMSTQVGGLGGVREVQSSQVGVASWDTSGNGGSSQRSGYGFGLSQEMPMPMTQPERGVFGMRPGMPGVAAGKNKDKGKKRAAGF</sequence>
<feature type="domain" description="RRN6 beta-propeller" evidence="2">
    <location>
        <begin position="132"/>
        <end position="511"/>
    </location>
</feature>
<proteinExistence type="predicted"/>
<evidence type="ECO:0000313" key="6">
    <source>
        <dbReference type="Proteomes" id="UP000606974"/>
    </source>
</evidence>
<accession>A0A8H7ACT7</accession>
<dbReference type="GO" id="GO:0070860">
    <property type="term" value="C:RNA polymerase I core factor complex"/>
    <property type="evidence" value="ECO:0007669"/>
    <property type="project" value="TreeGrafter"/>
</dbReference>
<evidence type="ECO:0008006" key="7">
    <source>
        <dbReference type="Google" id="ProtNLM"/>
    </source>
</evidence>
<evidence type="ECO:0000259" key="2">
    <source>
        <dbReference type="Pfam" id="PF10214"/>
    </source>
</evidence>
<dbReference type="InterPro" id="IPR048537">
    <property type="entry name" value="RRN6_HB"/>
</dbReference>
<feature type="domain" description="RRN6 K-rich C-terminal" evidence="3">
    <location>
        <begin position="882"/>
        <end position="1047"/>
    </location>
</feature>
<dbReference type="PANTHER" id="PTHR28221">
    <property type="entry name" value="RNA POLYMERASE I-SPECIFIC TRANSCRIPTION INITIATION FACTOR RRN6"/>
    <property type="match status" value="1"/>
</dbReference>
<feature type="region of interest" description="Disordered" evidence="1">
    <location>
        <begin position="815"/>
        <end position="843"/>
    </location>
</feature>
<evidence type="ECO:0000259" key="3">
    <source>
        <dbReference type="Pfam" id="PF20639"/>
    </source>
</evidence>
<feature type="region of interest" description="Disordered" evidence="1">
    <location>
        <begin position="81"/>
        <end position="115"/>
    </location>
</feature>
<dbReference type="PANTHER" id="PTHR28221:SF2">
    <property type="entry name" value="RNA POLYMERASE I-SPECIFIC TRANSCRIPTION INITIATION FACTOR RRN6"/>
    <property type="match status" value="1"/>
</dbReference>
<feature type="compositionally biased region" description="Basic residues" evidence="1">
    <location>
        <begin position="1038"/>
        <end position="1047"/>
    </location>
</feature>
<feature type="compositionally biased region" description="Low complexity" evidence="1">
    <location>
        <begin position="817"/>
        <end position="828"/>
    </location>
</feature>
<dbReference type="InterPro" id="IPR048535">
    <property type="entry name" value="RRN6_beta-prop"/>
</dbReference>
<feature type="domain" description="RRN6 helical bundle" evidence="4">
    <location>
        <begin position="608"/>
        <end position="788"/>
    </location>
</feature>
<dbReference type="InterPro" id="IPR048536">
    <property type="entry name" value="Rrn6_K-rich"/>
</dbReference>
<dbReference type="Pfam" id="PF10214">
    <property type="entry name" value="Rrn6_beta-prop"/>
    <property type="match status" value="1"/>
</dbReference>
<dbReference type="InterPro" id="IPR019350">
    <property type="entry name" value="RNA_pol_I-sp_TIF_RRN6-like"/>
</dbReference>
<reference evidence="5" key="1">
    <citation type="submission" date="2020-02" db="EMBL/GenBank/DDBJ databases">
        <authorList>
            <person name="Palmer J.M."/>
        </authorList>
    </citation>
    <scope>NUCLEOTIDE SEQUENCE</scope>
    <source>
        <strain evidence="5">EPUS1.4</strain>
        <tissue evidence="5">Thallus</tissue>
    </source>
</reference>
<feature type="region of interest" description="Disordered" evidence="1">
    <location>
        <begin position="932"/>
        <end position="965"/>
    </location>
</feature>
<keyword evidence="6" id="KW-1185">Reference proteome</keyword>
<name>A0A8H7ACT7_9EURO</name>
<dbReference type="Pfam" id="PF20640">
    <property type="entry name" value="Rrn6_HB"/>
    <property type="match status" value="1"/>
</dbReference>
<feature type="region of interest" description="Disordered" evidence="1">
    <location>
        <begin position="1006"/>
        <end position="1047"/>
    </location>
</feature>
<protein>
    <recommendedName>
        <fullName evidence="7">RNA polymerase I-specific transcription initiation factor RRN6-like protein</fullName>
    </recommendedName>
</protein>
<feature type="compositionally biased region" description="Basic and acidic residues" evidence="1">
    <location>
        <begin position="932"/>
        <end position="953"/>
    </location>
</feature>
<dbReference type="OrthoDB" id="4090074at2759"/>
<dbReference type="EMBL" id="JAACFV010000081">
    <property type="protein sequence ID" value="KAF7506745.1"/>
    <property type="molecule type" value="Genomic_DNA"/>
</dbReference>
<comment type="caution">
    <text evidence="5">The sequence shown here is derived from an EMBL/GenBank/DDBJ whole genome shotgun (WGS) entry which is preliminary data.</text>
</comment>
<evidence type="ECO:0000313" key="5">
    <source>
        <dbReference type="EMBL" id="KAF7506745.1"/>
    </source>
</evidence>
<dbReference type="GO" id="GO:0042790">
    <property type="term" value="P:nucleolar large rRNA transcription by RNA polymerase I"/>
    <property type="evidence" value="ECO:0007669"/>
    <property type="project" value="TreeGrafter"/>
</dbReference>
<organism evidence="5 6">
    <name type="scientific">Endocarpon pusillum</name>
    <dbReference type="NCBI Taxonomy" id="364733"/>
    <lineage>
        <taxon>Eukaryota</taxon>
        <taxon>Fungi</taxon>
        <taxon>Dikarya</taxon>
        <taxon>Ascomycota</taxon>
        <taxon>Pezizomycotina</taxon>
        <taxon>Eurotiomycetes</taxon>
        <taxon>Chaetothyriomycetidae</taxon>
        <taxon>Verrucariales</taxon>
        <taxon>Verrucariaceae</taxon>
        <taxon>Endocarpon</taxon>
    </lineage>
</organism>